<dbReference type="Gene3D" id="3.40.50.1820">
    <property type="entry name" value="alpha/beta hydrolase"/>
    <property type="match status" value="1"/>
</dbReference>
<proteinExistence type="predicted"/>
<keyword evidence="2" id="KW-0378">Hydrolase</keyword>
<name>A0ABS9VP26_9SPHN</name>
<dbReference type="InterPro" id="IPR029058">
    <property type="entry name" value="AB_hydrolase_fold"/>
</dbReference>
<dbReference type="GO" id="GO:0016787">
    <property type="term" value="F:hydrolase activity"/>
    <property type="evidence" value="ECO:0007669"/>
    <property type="project" value="UniProtKB-KW"/>
</dbReference>
<reference evidence="2 3" key="1">
    <citation type="submission" date="2022-03" db="EMBL/GenBank/DDBJ databases">
        <authorList>
            <person name="Jo J.-H."/>
            <person name="Im W.-T."/>
        </authorList>
    </citation>
    <scope>NUCLEOTIDE SEQUENCE [LARGE SCALE GENOMIC DNA]</scope>
    <source>
        <strain evidence="2 3">SM33</strain>
    </source>
</reference>
<dbReference type="InterPro" id="IPR000073">
    <property type="entry name" value="AB_hydrolase_1"/>
</dbReference>
<dbReference type="EMBL" id="JAKZHW010000002">
    <property type="protein sequence ID" value="MCH8616718.1"/>
    <property type="molecule type" value="Genomic_DNA"/>
</dbReference>
<gene>
    <name evidence="2" type="ORF">LZ016_11480</name>
</gene>
<evidence type="ECO:0000313" key="3">
    <source>
        <dbReference type="Proteomes" id="UP001203058"/>
    </source>
</evidence>
<dbReference type="SUPFAM" id="SSF53474">
    <property type="entry name" value="alpha/beta-Hydrolases"/>
    <property type="match status" value="1"/>
</dbReference>
<dbReference type="Pfam" id="PF00561">
    <property type="entry name" value="Abhydrolase_1"/>
    <property type="match status" value="1"/>
</dbReference>
<sequence>MKVARTIAAAVAGEVHPDDLAPPGWHRLREIAWHIPRLLAGLGPVGPRGPEDGPPALVLPGFLAGDRTTMDIRRALARAGWRVHPWNLGTNRGAKPDTLKLLGKRLDEIYDGRPILLVGWSLGGMFARELAHAHPDKVRAVVTLCSPFSGDLKNNTNVRELYERIAGHDVNEPPFARGIGKPPVPTLAFWSRRDGIVAPSAARGREGEIDHAVELDTYHTGVVLWRPALTRIVNEIATFIGKMEGRPIELRPRESGAPDSAGFKTAWARLDSRN</sequence>
<comment type="caution">
    <text evidence="2">The sequence shown here is derived from an EMBL/GenBank/DDBJ whole genome shotgun (WGS) entry which is preliminary data.</text>
</comment>
<organism evidence="2 3">
    <name type="scientific">Sphingomonas telluris</name>
    <dbReference type="NCBI Taxonomy" id="2907998"/>
    <lineage>
        <taxon>Bacteria</taxon>
        <taxon>Pseudomonadati</taxon>
        <taxon>Pseudomonadota</taxon>
        <taxon>Alphaproteobacteria</taxon>
        <taxon>Sphingomonadales</taxon>
        <taxon>Sphingomonadaceae</taxon>
        <taxon>Sphingomonas</taxon>
    </lineage>
</organism>
<protein>
    <submittedName>
        <fullName evidence="2">Alpha/beta hydrolase</fullName>
    </submittedName>
</protein>
<keyword evidence="3" id="KW-1185">Reference proteome</keyword>
<evidence type="ECO:0000313" key="2">
    <source>
        <dbReference type="EMBL" id="MCH8616718.1"/>
    </source>
</evidence>
<feature type="domain" description="AB hydrolase-1" evidence="1">
    <location>
        <begin position="105"/>
        <end position="149"/>
    </location>
</feature>
<dbReference type="Proteomes" id="UP001203058">
    <property type="component" value="Unassembled WGS sequence"/>
</dbReference>
<accession>A0ABS9VP26</accession>
<dbReference type="RefSeq" id="WP_241447615.1">
    <property type="nucleotide sequence ID" value="NZ_JAKZHW010000002.1"/>
</dbReference>
<evidence type="ECO:0000259" key="1">
    <source>
        <dbReference type="Pfam" id="PF00561"/>
    </source>
</evidence>